<gene>
    <name evidence="2" type="ORF">ZHAS_00010572</name>
</gene>
<proteinExistence type="predicted"/>
<organism evidence="2">
    <name type="scientific">Anopheles sinensis</name>
    <name type="common">Mosquito</name>
    <dbReference type="NCBI Taxonomy" id="74873"/>
    <lineage>
        <taxon>Eukaryota</taxon>
        <taxon>Metazoa</taxon>
        <taxon>Ecdysozoa</taxon>
        <taxon>Arthropoda</taxon>
        <taxon>Hexapoda</taxon>
        <taxon>Insecta</taxon>
        <taxon>Pterygota</taxon>
        <taxon>Neoptera</taxon>
        <taxon>Endopterygota</taxon>
        <taxon>Diptera</taxon>
        <taxon>Nematocera</taxon>
        <taxon>Culicoidea</taxon>
        <taxon>Culicidae</taxon>
        <taxon>Anophelinae</taxon>
        <taxon>Anopheles</taxon>
    </lineage>
</organism>
<reference evidence="3" key="2">
    <citation type="submission" date="2020-05" db="UniProtKB">
        <authorList>
            <consortium name="EnsemblMetazoa"/>
        </authorList>
    </citation>
    <scope>IDENTIFICATION</scope>
</reference>
<feature type="region of interest" description="Disordered" evidence="1">
    <location>
        <begin position="1"/>
        <end position="25"/>
    </location>
</feature>
<protein>
    <submittedName>
        <fullName evidence="2 3">Transcriptional regulator</fullName>
    </submittedName>
</protein>
<dbReference type="VEuPathDB" id="VectorBase:ASIC010572"/>
<keyword evidence="4" id="KW-1185">Reference proteome</keyword>
<name>A0A084VXX6_ANOSI</name>
<accession>A0A084VXX6</accession>
<dbReference type="EMBL" id="ATLV01018210">
    <property type="status" value="NOT_ANNOTATED_CDS"/>
    <property type="molecule type" value="Genomic_DNA"/>
</dbReference>
<feature type="compositionally biased region" description="Basic and acidic residues" evidence="1">
    <location>
        <begin position="1"/>
        <end position="24"/>
    </location>
</feature>
<sequence>MRASIELDDRERATRRFGIDEQQRSSRLAQLGNELAPSFPSSPPPPFLLLPPLSCHPIKASILFTPKAKTIAGRSRSRESASREWDRKLADRSRVSGCLQLRGSWTGASARRFVRRSAKVFVKSLRSRNSSVSIEVYTVEESSASYALFAIQAWCVVQL</sequence>
<dbReference type="AlphaFoldDB" id="A0A084VXX6"/>
<evidence type="ECO:0000313" key="2">
    <source>
        <dbReference type="EMBL" id="KFB42820.1"/>
    </source>
</evidence>
<dbReference type="Proteomes" id="UP000030765">
    <property type="component" value="Unassembled WGS sequence"/>
</dbReference>
<evidence type="ECO:0000313" key="3">
    <source>
        <dbReference type="EnsemblMetazoa" id="ASIC010572-PA"/>
    </source>
</evidence>
<evidence type="ECO:0000313" key="4">
    <source>
        <dbReference type="Proteomes" id="UP000030765"/>
    </source>
</evidence>
<dbReference type="EnsemblMetazoa" id="ASIC010572-RA">
    <property type="protein sequence ID" value="ASIC010572-PA"/>
    <property type="gene ID" value="ASIC010572"/>
</dbReference>
<reference evidence="2 4" key="1">
    <citation type="journal article" date="2014" name="BMC Genomics">
        <title>Genome sequence of Anopheles sinensis provides insight into genetics basis of mosquito competence for malaria parasites.</title>
        <authorList>
            <person name="Zhou D."/>
            <person name="Zhang D."/>
            <person name="Ding G."/>
            <person name="Shi L."/>
            <person name="Hou Q."/>
            <person name="Ye Y."/>
            <person name="Xu Y."/>
            <person name="Zhou H."/>
            <person name="Xiong C."/>
            <person name="Li S."/>
            <person name="Yu J."/>
            <person name="Hong S."/>
            <person name="Yu X."/>
            <person name="Zou P."/>
            <person name="Chen C."/>
            <person name="Chang X."/>
            <person name="Wang W."/>
            <person name="Lv Y."/>
            <person name="Sun Y."/>
            <person name="Ma L."/>
            <person name="Shen B."/>
            <person name="Zhu C."/>
        </authorList>
    </citation>
    <scope>NUCLEOTIDE SEQUENCE [LARGE SCALE GENOMIC DNA]</scope>
</reference>
<evidence type="ECO:0000256" key="1">
    <source>
        <dbReference type="SAM" id="MobiDB-lite"/>
    </source>
</evidence>
<dbReference type="EMBL" id="KE525224">
    <property type="protein sequence ID" value="KFB42820.1"/>
    <property type="molecule type" value="Genomic_DNA"/>
</dbReference>